<accession>A0A5B7H569</accession>
<evidence type="ECO:0000313" key="1">
    <source>
        <dbReference type="EMBL" id="MPC65243.1"/>
    </source>
</evidence>
<gene>
    <name evidence="1" type="ORF">E2C01_059376</name>
</gene>
<dbReference type="EMBL" id="VSRR010023112">
    <property type="protein sequence ID" value="MPC65243.1"/>
    <property type="molecule type" value="Genomic_DNA"/>
</dbReference>
<proteinExistence type="predicted"/>
<comment type="caution">
    <text evidence="1">The sequence shown here is derived from an EMBL/GenBank/DDBJ whole genome shotgun (WGS) entry which is preliminary data.</text>
</comment>
<reference evidence="1 2" key="1">
    <citation type="submission" date="2019-05" db="EMBL/GenBank/DDBJ databases">
        <title>Another draft genome of Portunus trituberculatus and its Hox gene families provides insights of decapod evolution.</title>
        <authorList>
            <person name="Jeong J.-H."/>
            <person name="Song I."/>
            <person name="Kim S."/>
            <person name="Choi T."/>
            <person name="Kim D."/>
            <person name="Ryu S."/>
            <person name="Kim W."/>
        </authorList>
    </citation>
    <scope>NUCLEOTIDE SEQUENCE [LARGE SCALE GENOMIC DNA]</scope>
    <source>
        <tissue evidence="1">Muscle</tissue>
    </source>
</reference>
<dbReference type="Proteomes" id="UP000324222">
    <property type="component" value="Unassembled WGS sequence"/>
</dbReference>
<protein>
    <submittedName>
        <fullName evidence="1">Uncharacterized protein</fullName>
    </submittedName>
</protein>
<keyword evidence="2" id="KW-1185">Reference proteome</keyword>
<name>A0A5B7H569_PORTR</name>
<dbReference type="AlphaFoldDB" id="A0A5B7H569"/>
<evidence type="ECO:0000313" key="2">
    <source>
        <dbReference type="Proteomes" id="UP000324222"/>
    </source>
</evidence>
<organism evidence="1 2">
    <name type="scientific">Portunus trituberculatus</name>
    <name type="common">Swimming crab</name>
    <name type="synonym">Neptunus trituberculatus</name>
    <dbReference type="NCBI Taxonomy" id="210409"/>
    <lineage>
        <taxon>Eukaryota</taxon>
        <taxon>Metazoa</taxon>
        <taxon>Ecdysozoa</taxon>
        <taxon>Arthropoda</taxon>
        <taxon>Crustacea</taxon>
        <taxon>Multicrustacea</taxon>
        <taxon>Malacostraca</taxon>
        <taxon>Eumalacostraca</taxon>
        <taxon>Eucarida</taxon>
        <taxon>Decapoda</taxon>
        <taxon>Pleocyemata</taxon>
        <taxon>Brachyura</taxon>
        <taxon>Eubrachyura</taxon>
        <taxon>Portunoidea</taxon>
        <taxon>Portunidae</taxon>
        <taxon>Portuninae</taxon>
        <taxon>Portunus</taxon>
    </lineage>
</organism>
<sequence length="126" mass="14627">MERPDAWLEVMQPKCASLSLPFSVSYISFLFRSASREQYVHSSLMPHQPATDGMQVAKRKEKKSDAAVLSLVVYCDPCMCRAVLWRRYREENSRLTTAALLGLREAIHNRCFSLPRIIRKLFRVTY</sequence>